<reference evidence="2" key="1">
    <citation type="submission" date="2020-04" db="EMBL/GenBank/DDBJ databases">
        <authorList>
            <person name="Chiriac C."/>
            <person name="Salcher M."/>
            <person name="Ghai R."/>
            <person name="Kavagutti S V."/>
        </authorList>
    </citation>
    <scope>NUCLEOTIDE SEQUENCE</scope>
</reference>
<proteinExistence type="predicted"/>
<gene>
    <name evidence="2" type="ORF">UFOVP407_25</name>
</gene>
<protein>
    <submittedName>
        <fullName evidence="2">Uncharacterized protein</fullName>
    </submittedName>
</protein>
<evidence type="ECO:0000256" key="1">
    <source>
        <dbReference type="SAM" id="MobiDB-lite"/>
    </source>
</evidence>
<evidence type="ECO:0000313" key="2">
    <source>
        <dbReference type="EMBL" id="CAB4140109.1"/>
    </source>
</evidence>
<dbReference type="EMBL" id="LR796379">
    <property type="protein sequence ID" value="CAB4140109.1"/>
    <property type="molecule type" value="Genomic_DNA"/>
</dbReference>
<accession>A0A6J5M8J4</accession>
<name>A0A6J5M8J4_9CAUD</name>
<organism evidence="2">
    <name type="scientific">uncultured Caudovirales phage</name>
    <dbReference type="NCBI Taxonomy" id="2100421"/>
    <lineage>
        <taxon>Viruses</taxon>
        <taxon>Duplodnaviria</taxon>
        <taxon>Heunggongvirae</taxon>
        <taxon>Uroviricota</taxon>
        <taxon>Caudoviricetes</taxon>
        <taxon>Peduoviridae</taxon>
        <taxon>Maltschvirus</taxon>
        <taxon>Maltschvirus maltsch</taxon>
    </lineage>
</organism>
<feature type="region of interest" description="Disordered" evidence="1">
    <location>
        <begin position="1"/>
        <end position="27"/>
    </location>
</feature>
<sequence length="45" mass="5495">MTATRHSRGADYFTTPVRHTPRHSRHWQPPITERKLSWWQRVLGR</sequence>